<dbReference type="AlphaFoldDB" id="A0A7I8D101"/>
<keyword evidence="3" id="KW-0597">Phosphoprotein</keyword>
<comment type="function">
    <text evidence="10">Allosteric enzyme that catalyzes the rate-limiting step in glycogen catabolism, the phosphorolytic cleavage of glycogen to produce glucose-1-phosphate, and plays a central role in maintaining cellular and organismal glucose homeostasis.</text>
</comment>
<evidence type="ECO:0000256" key="10">
    <source>
        <dbReference type="RuleBase" id="RU000587"/>
    </source>
</evidence>
<evidence type="ECO:0000256" key="6">
    <source>
        <dbReference type="ARBA" id="ARBA00022679"/>
    </source>
</evidence>
<dbReference type="SUPFAM" id="SSF53756">
    <property type="entry name" value="UDP-Glycosyltransferase/glycogen phosphorylase"/>
    <property type="match status" value="1"/>
</dbReference>
<evidence type="ECO:0000313" key="11">
    <source>
        <dbReference type="EMBL" id="BCI59382.1"/>
    </source>
</evidence>
<evidence type="ECO:0000313" key="12">
    <source>
        <dbReference type="Proteomes" id="UP000593890"/>
    </source>
</evidence>
<evidence type="ECO:0000256" key="9">
    <source>
        <dbReference type="PIRSR" id="PIRSR000460-1"/>
    </source>
</evidence>
<dbReference type="GO" id="GO:0030170">
    <property type="term" value="F:pyridoxal phosphate binding"/>
    <property type="evidence" value="ECO:0007669"/>
    <property type="project" value="InterPro"/>
</dbReference>
<dbReference type="KEGG" id="sman:C12CBH8_00210"/>
<comment type="cofactor">
    <cofactor evidence="1 10">
        <name>pyridoxal 5'-phosphate</name>
        <dbReference type="ChEBI" id="CHEBI:597326"/>
    </cofactor>
</comment>
<dbReference type="GO" id="GO:0008184">
    <property type="term" value="F:glycogen phosphorylase activity"/>
    <property type="evidence" value="ECO:0007669"/>
    <property type="project" value="InterPro"/>
</dbReference>
<keyword evidence="8 10" id="KW-0119">Carbohydrate metabolism</keyword>
<evidence type="ECO:0000256" key="3">
    <source>
        <dbReference type="ARBA" id="ARBA00022553"/>
    </source>
</evidence>
<dbReference type="InterPro" id="IPR011833">
    <property type="entry name" value="Glycg_phsphrylas"/>
</dbReference>
<keyword evidence="4" id="KW-0321">Glycogen metabolism</keyword>
<protein>
    <recommendedName>
        <fullName evidence="10">Alpha-1,4 glucan phosphorylase</fullName>
        <ecNumber evidence="10">2.4.1.1</ecNumber>
    </recommendedName>
</protein>
<keyword evidence="12" id="KW-1185">Reference proteome</keyword>
<evidence type="ECO:0000256" key="7">
    <source>
        <dbReference type="ARBA" id="ARBA00022898"/>
    </source>
</evidence>
<dbReference type="Gene3D" id="3.40.50.2000">
    <property type="entry name" value="Glycogen Phosphorylase B"/>
    <property type="match status" value="2"/>
</dbReference>
<dbReference type="GO" id="GO:0005737">
    <property type="term" value="C:cytoplasm"/>
    <property type="evidence" value="ECO:0007669"/>
    <property type="project" value="TreeGrafter"/>
</dbReference>
<feature type="modified residue" description="N6-(pyridoxal phosphate)lysine" evidence="9">
    <location>
        <position position="657"/>
    </location>
</feature>
<keyword evidence="7 9" id="KW-0663">Pyridoxal phosphate</keyword>
<dbReference type="PANTHER" id="PTHR11468:SF3">
    <property type="entry name" value="GLYCOGEN PHOSPHORYLASE, LIVER FORM"/>
    <property type="match status" value="1"/>
</dbReference>
<dbReference type="CDD" id="cd04300">
    <property type="entry name" value="GT35_Glycogen_Phosphorylase"/>
    <property type="match status" value="1"/>
</dbReference>
<evidence type="ECO:0000256" key="2">
    <source>
        <dbReference type="ARBA" id="ARBA00006047"/>
    </source>
</evidence>
<comment type="similarity">
    <text evidence="2 10">Belongs to the glycogen phosphorylase family.</text>
</comment>
<proteinExistence type="inferred from homology"/>
<evidence type="ECO:0000256" key="1">
    <source>
        <dbReference type="ARBA" id="ARBA00001933"/>
    </source>
</evidence>
<evidence type="ECO:0000256" key="4">
    <source>
        <dbReference type="ARBA" id="ARBA00022600"/>
    </source>
</evidence>
<dbReference type="InterPro" id="IPR000811">
    <property type="entry name" value="Glyco_trans_35"/>
</dbReference>
<comment type="catalytic activity">
    <reaction evidence="10">
        <text>[(1-&gt;4)-alpha-D-glucosyl](n) + phosphate = [(1-&gt;4)-alpha-D-glucosyl](n-1) + alpha-D-glucose 1-phosphate</text>
        <dbReference type="Rhea" id="RHEA:41732"/>
        <dbReference type="Rhea" id="RHEA-COMP:9584"/>
        <dbReference type="Rhea" id="RHEA-COMP:9586"/>
        <dbReference type="ChEBI" id="CHEBI:15444"/>
        <dbReference type="ChEBI" id="CHEBI:43474"/>
        <dbReference type="ChEBI" id="CHEBI:58601"/>
        <dbReference type="EC" id="2.4.1.1"/>
    </reaction>
</comment>
<dbReference type="PIRSF" id="PIRSF000460">
    <property type="entry name" value="Pprylas_GlgP"/>
    <property type="match status" value="1"/>
</dbReference>
<dbReference type="EC" id="2.4.1.1" evidence="10"/>
<dbReference type="NCBIfam" id="TIGR02093">
    <property type="entry name" value="P_ylase"/>
    <property type="match status" value="1"/>
</dbReference>
<dbReference type="Pfam" id="PF00343">
    <property type="entry name" value="Phosphorylase"/>
    <property type="match status" value="1"/>
</dbReference>
<dbReference type="RefSeq" id="WP_171846211.1">
    <property type="nucleotide sequence ID" value="NZ_AP023321.1"/>
</dbReference>
<gene>
    <name evidence="11" type="ORF">C12CBH8_00210</name>
</gene>
<keyword evidence="6 10" id="KW-0808">Transferase</keyword>
<name>A0A7I8D101_9FIRM</name>
<dbReference type="EMBL" id="AP023321">
    <property type="protein sequence ID" value="BCI59382.1"/>
    <property type="molecule type" value="Genomic_DNA"/>
</dbReference>
<sequence>MKVNQTITKQQFRDALRQKLSHHFGVQPENADYDTYYRALGLLVRDILQDKRKNFNDQVREKEGKQVYYLCMEFLMGRSLKNNLYNLGLEDIAREVLSDFDIKLENIYKREPDAGLGNGGLGRLAACFLDGLATGDYAAMGYSLRYEFGIFRQKLVDGWQTELPDAWLPGGDVWLVKRPNHTVEIKFDGHIKESWDGNYHHVEQVDYNAVEAVPYDMYVPGADGKGVAVLRLWSACAPGLDMNLFNQGDYIRAVERDAMAEVITKVLYPSDNHREGKSLRLRQQYFLVSASIQDIIHRHLSQYGSLSNLPDKVAIQLNDTHPALAIPELMRIMLDECGMGWEEAWDLVTRTVAYTNHTVMAEALEVWPEDLFQSLLPRIHQIVQEINRRASEEMMMKTGGNSQKVSNMAIISYGMVKMANLSVIGSHSVNGVSQLHSQILKDTVFHDFYTLYPEKFKNVTNGIAYRRWLCQSNPELTQLLTKLIGPGFTTDASQLQKFGKFENDKTVLAELETIKRNNKVRLSNTIQRQSGILVDPDSIFDVQVKRLHEYKRQHLNALHILALYQYIKENPNADVKPHTFIFGAKAAPGYYLAKQIIQMICKIGQMLEKDPQVRDLIKIVYLEDYRVTVAEELMPAADVSEQISLAGTEASGTGNMKLMINGAITLGTLDGANVEIHRAVGDDNIVLFGLKADEVDSLKASGYNPMVYYNNNAYLRGAIDMLSRGIEGTDFNDIRNSLMNKDPYMVMADFEDYHRAHQYINQIYGDRDTWNKMSLHNIAGAGIFSADRSIAEYAGNIWHAQPILTKED</sequence>
<accession>A0A7I8D101</accession>
<dbReference type="PANTHER" id="PTHR11468">
    <property type="entry name" value="GLYCOGEN PHOSPHORYLASE"/>
    <property type="match status" value="1"/>
</dbReference>
<organism evidence="11 12">
    <name type="scientific">Solibaculum mannosilyticum</name>
    <dbReference type="NCBI Taxonomy" id="2780922"/>
    <lineage>
        <taxon>Bacteria</taxon>
        <taxon>Bacillati</taxon>
        <taxon>Bacillota</taxon>
        <taxon>Clostridia</taxon>
        <taxon>Eubacteriales</taxon>
        <taxon>Oscillospiraceae</taxon>
        <taxon>Solibaculum</taxon>
    </lineage>
</organism>
<dbReference type="FunFam" id="3.40.50.2000:FF:000153">
    <property type="entry name" value="Alpha-1,4 glucan phosphorylase"/>
    <property type="match status" value="1"/>
</dbReference>
<dbReference type="Proteomes" id="UP000593890">
    <property type="component" value="Chromosome"/>
</dbReference>
<reference evidence="12" key="1">
    <citation type="submission" date="2020-07" db="EMBL/GenBank/DDBJ databases">
        <title>Complete genome sequencing of Clostridia bacterium strain 12CBH8.</title>
        <authorList>
            <person name="Sakamoto M."/>
            <person name="Murakami T."/>
            <person name="Mori H."/>
        </authorList>
    </citation>
    <scope>NUCLEOTIDE SEQUENCE [LARGE SCALE GENOMIC DNA]</scope>
    <source>
        <strain evidence="12">12CBH8</strain>
    </source>
</reference>
<evidence type="ECO:0000256" key="8">
    <source>
        <dbReference type="ARBA" id="ARBA00023277"/>
    </source>
</evidence>
<keyword evidence="5 10" id="KW-0328">Glycosyltransferase</keyword>
<dbReference type="FunFam" id="3.40.50.2000:FF:000005">
    <property type="entry name" value="Alpha-1,4 glucan phosphorylase"/>
    <property type="match status" value="1"/>
</dbReference>
<evidence type="ECO:0000256" key="5">
    <source>
        <dbReference type="ARBA" id="ARBA00022676"/>
    </source>
</evidence>
<dbReference type="GO" id="GO:0005980">
    <property type="term" value="P:glycogen catabolic process"/>
    <property type="evidence" value="ECO:0007669"/>
    <property type="project" value="TreeGrafter"/>
</dbReference>